<dbReference type="EMBL" id="JBBCAQ010000041">
    <property type="protein sequence ID" value="KAK7571235.1"/>
    <property type="molecule type" value="Genomic_DNA"/>
</dbReference>
<evidence type="ECO:0000313" key="2">
    <source>
        <dbReference type="EMBL" id="KAK7571235.1"/>
    </source>
</evidence>
<evidence type="ECO:0000313" key="3">
    <source>
        <dbReference type="Proteomes" id="UP001367676"/>
    </source>
</evidence>
<keyword evidence="1" id="KW-0472">Membrane</keyword>
<proteinExistence type="predicted"/>
<sequence>MTKSGCDRFDRRIRKLENWLRLAVAYVAAFIAFFAILTHARERKKNVDLISHRRVSTYRRIDVSTYRRIDVSLLISRNLAS</sequence>
<comment type="caution">
    <text evidence="2">The sequence shown here is derived from an EMBL/GenBank/DDBJ whole genome shotgun (WGS) entry which is preliminary data.</text>
</comment>
<feature type="transmembrane region" description="Helical" evidence="1">
    <location>
        <begin position="19"/>
        <end position="37"/>
    </location>
</feature>
<keyword evidence="1" id="KW-1133">Transmembrane helix</keyword>
<keyword evidence="1" id="KW-0812">Transmembrane</keyword>
<dbReference type="Proteomes" id="UP001367676">
    <property type="component" value="Unassembled WGS sequence"/>
</dbReference>
<evidence type="ECO:0000256" key="1">
    <source>
        <dbReference type="SAM" id="Phobius"/>
    </source>
</evidence>
<protein>
    <submittedName>
        <fullName evidence="2">Uncharacterized protein</fullName>
    </submittedName>
</protein>
<reference evidence="2 3" key="1">
    <citation type="submission" date="2024-03" db="EMBL/GenBank/DDBJ databases">
        <title>Adaptation during the transition from Ophiocordyceps entomopathogen to insect associate is accompanied by gene loss and intensified selection.</title>
        <authorList>
            <person name="Ward C.M."/>
            <person name="Onetto C.A."/>
            <person name="Borneman A.R."/>
        </authorList>
    </citation>
    <scope>NUCLEOTIDE SEQUENCE [LARGE SCALE GENOMIC DNA]</scope>
    <source>
        <strain evidence="2">AWRI1</strain>
        <tissue evidence="2">Single Adult Female</tissue>
    </source>
</reference>
<gene>
    <name evidence="2" type="ORF">V9T40_014839</name>
</gene>
<name>A0AAN9XX49_9HEMI</name>
<dbReference type="AlphaFoldDB" id="A0AAN9XX49"/>
<keyword evidence="3" id="KW-1185">Reference proteome</keyword>
<organism evidence="2 3">
    <name type="scientific">Parthenolecanium corni</name>
    <dbReference type="NCBI Taxonomy" id="536013"/>
    <lineage>
        <taxon>Eukaryota</taxon>
        <taxon>Metazoa</taxon>
        <taxon>Ecdysozoa</taxon>
        <taxon>Arthropoda</taxon>
        <taxon>Hexapoda</taxon>
        <taxon>Insecta</taxon>
        <taxon>Pterygota</taxon>
        <taxon>Neoptera</taxon>
        <taxon>Paraneoptera</taxon>
        <taxon>Hemiptera</taxon>
        <taxon>Sternorrhyncha</taxon>
        <taxon>Coccoidea</taxon>
        <taxon>Coccidae</taxon>
        <taxon>Parthenolecanium</taxon>
    </lineage>
</organism>
<accession>A0AAN9XX49</accession>